<name>A0ABW9DJ81_9BURK</name>
<evidence type="ECO:0000313" key="2">
    <source>
        <dbReference type="Proteomes" id="UP001629432"/>
    </source>
</evidence>
<protein>
    <submittedName>
        <fullName evidence="1">Uncharacterized protein</fullName>
    </submittedName>
</protein>
<sequence>MQFRSVNRVKIEIRNIGSLKNSMRQESVNEGLHEILSGCYKKGLDECGDCDSRLTDEIGKFQLKERDARRPTDDTKSAET</sequence>
<dbReference type="EMBL" id="JAQQCF010000001">
    <property type="protein sequence ID" value="MFM0635398.1"/>
    <property type="molecule type" value="Genomic_DNA"/>
</dbReference>
<comment type="caution">
    <text evidence="1">The sequence shown here is derived from an EMBL/GenBank/DDBJ whole genome shotgun (WGS) entry which is preliminary data.</text>
</comment>
<evidence type="ECO:0000313" key="1">
    <source>
        <dbReference type="EMBL" id="MFM0635398.1"/>
    </source>
</evidence>
<gene>
    <name evidence="1" type="ORF">PQQ63_01630</name>
</gene>
<dbReference type="RefSeq" id="WP_408225736.1">
    <property type="nucleotide sequence ID" value="NZ_JAQQCF010000001.1"/>
</dbReference>
<organism evidence="1 2">
    <name type="scientific">Paraburkholderia metrosideri</name>
    <dbReference type="NCBI Taxonomy" id="580937"/>
    <lineage>
        <taxon>Bacteria</taxon>
        <taxon>Pseudomonadati</taxon>
        <taxon>Pseudomonadota</taxon>
        <taxon>Betaproteobacteria</taxon>
        <taxon>Burkholderiales</taxon>
        <taxon>Burkholderiaceae</taxon>
        <taxon>Paraburkholderia</taxon>
    </lineage>
</organism>
<keyword evidence="2" id="KW-1185">Reference proteome</keyword>
<dbReference type="Proteomes" id="UP001629432">
    <property type="component" value="Unassembled WGS sequence"/>
</dbReference>
<proteinExistence type="predicted"/>
<accession>A0ABW9DJ81</accession>
<reference evidence="1 2" key="1">
    <citation type="journal article" date="2024" name="Chem. Sci.">
        <title>Discovery of megapolipeptins by genome mining of a Burkholderiales bacteria collection.</title>
        <authorList>
            <person name="Paulo B.S."/>
            <person name="Recchia M.J.J."/>
            <person name="Lee S."/>
            <person name="Fergusson C.H."/>
            <person name="Romanowski S.B."/>
            <person name="Hernandez A."/>
            <person name="Krull N."/>
            <person name="Liu D.Y."/>
            <person name="Cavanagh H."/>
            <person name="Bos A."/>
            <person name="Gray C.A."/>
            <person name="Murphy B.T."/>
            <person name="Linington R.G."/>
            <person name="Eustaquio A.S."/>
        </authorList>
    </citation>
    <scope>NUCLEOTIDE SEQUENCE [LARGE SCALE GENOMIC DNA]</scope>
    <source>
        <strain evidence="1 2">RL17-338-BIC-A</strain>
    </source>
</reference>